<gene>
    <name evidence="2" type="ORF">H1P_1020021</name>
</gene>
<dbReference type="Proteomes" id="UP000320055">
    <property type="component" value="Unassembled WGS sequence"/>
</dbReference>
<dbReference type="InterPro" id="IPR000182">
    <property type="entry name" value="GNAT_dom"/>
</dbReference>
<proteinExistence type="predicted"/>
<dbReference type="AlphaFoldDB" id="A0A563VIY1"/>
<dbReference type="PANTHER" id="PTHR42791">
    <property type="entry name" value="GNAT FAMILY ACETYLTRANSFERASE"/>
    <property type="match status" value="1"/>
</dbReference>
<dbReference type="OrthoDB" id="7057833at2"/>
<accession>A0A563VIY1</accession>
<evidence type="ECO:0000313" key="3">
    <source>
        <dbReference type="Proteomes" id="UP000320055"/>
    </source>
</evidence>
<name>A0A563VIY1_9CYAN</name>
<dbReference type="SUPFAM" id="SSF55729">
    <property type="entry name" value="Acyl-CoA N-acyltransferases (Nat)"/>
    <property type="match status" value="1"/>
</dbReference>
<dbReference type="RefSeq" id="WP_144868766.1">
    <property type="nucleotide sequence ID" value="NZ_LR213858.1"/>
</dbReference>
<feature type="domain" description="N-acetyltransferase" evidence="1">
    <location>
        <begin position="111"/>
        <end position="195"/>
    </location>
</feature>
<sequence length="195" mass="22250">MVNSPIIIQKAKEYDVEQIVNSILLAFSADPVLRWMYPSPQQYLKNFPNFVRAFGGKAFDAETAYYTDGYSGAALWLPPQSKPDNNAIGVFFEQTISQHQQEEVFALFEKMVSYHPDEPHWYLAIFGVEPNQQKKGYGSALMKHTLAIGDRDKKIAYLESSSLKSVRFYEKHGFEVIGKVQVGESPTIFPMVRDR</sequence>
<dbReference type="Pfam" id="PF00583">
    <property type="entry name" value="Acetyltransf_1"/>
    <property type="match status" value="1"/>
</dbReference>
<keyword evidence="2" id="KW-0808">Transferase</keyword>
<keyword evidence="3" id="KW-1185">Reference proteome</keyword>
<dbReference type="Gene3D" id="3.40.630.30">
    <property type="match status" value="1"/>
</dbReference>
<dbReference type="GO" id="GO:0016747">
    <property type="term" value="F:acyltransferase activity, transferring groups other than amino-acyl groups"/>
    <property type="evidence" value="ECO:0007669"/>
    <property type="project" value="InterPro"/>
</dbReference>
<dbReference type="InterPro" id="IPR052523">
    <property type="entry name" value="Trichothecene_AcTrans"/>
</dbReference>
<dbReference type="PANTHER" id="PTHR42791:SF1">
    <property type="entry name" value="N-ACETYLTRANSFERASE DOMAIN-CONTAINING PROTEIN"/>
    <property type="match status" value="1"/>
</dbReference>
<reference evidence="2 3" key="1">
    <citation type="submission" date="2019-01" db="EMBL/GenBank/DDBJ databases">
        <authorList>
            <person name="Brito A."/>
        </authorList>
    </citation>
    <scope>NUCLEOTIDE SEQUENCE [LARGE SCALE GENOMIC DNA]</scope>
    <source>
        <strain evidence="2">1</strain>
    </source>
</reference>
<dbReference type="CDD" id="cd04301">
    <property type="entry name" value="NAT_SF"/>
    <property type="match status" value="1"/>
</dbReference>
<dbReference type="PROSITE" id="PS51186">
    <property type="entry name" value="GNAT"/>
    <property type="match status" value="1"/>
</dbReference>
<dbReference type="InterPro" id="IPR016181">
    <property type="entry name" value="Acyl_CoA_acyltransferase"/>
</dbReference>
<dbReference type="EMBL" id="CAACVJ010000005">
    <property type="protein sequence ID" value="VEP11398.1"/>
    <property type="molecule type" value="Genomic_DNA"/>
</dbReference>
<evidence type="ECO:0000259" key="1">
    <source>
        <dbReference type="PROSITE" id="PS51186"/>
    </source>
</evidence>
<organism evidence="2 3">
    <name type="scientific">Hyella patelloides LEGE 07179</name>
    <dbReference type="NCBI Taxonomy" id="945734"/>
    <lineage>
        <taxon>Bacteria</taxon>
        <taxon>Bacillati</taxon>
        <taxon>Cyanobacteriota</taxon>
        <taxon>Cyanophyceae</taxon>
        <taxon>Pleurocapsales</taxon>
        <taxon>Hyellaceae</taxon>
        <taxon>Hyella</taxon>
    </lineage>
</organism>
<evidence type="ECO:0000313" key="2">
    <source>
        <dbReference type="EMBL" id="VEP11398.1"/>
    </source>
</evidence>
<protein>
    <submittedName>
        <fullName evidence="2">Acetyltransferase</fullName>
    </submittedName>
</protein>